<dbReference type="AlphaFoldDB" id="A0A9P0Q526"/>
<name>A0A9P0Q526_ACAOB</name>
<comment type="caution">
    <text evidence="1">The sequence shown here is derived from an EMBL/GenBank/DDBJ whole genome shotgun (WGS) entry which is preliminary data.</text>
</comment>
<reference evidence="1" key="1">
    <citation type="submission" date="2022-03" db="EMBL/GenBank/DDBJ databases">
        <authorList>
            <person name="Sayadi A."/>
        </authorList>
    </citation>
    <scope>NUCLEOTIDE SEQUENCE</scope>
</reference>
<accession>A0A9P0Q526</accession>
<gene>
    <name evidence="1" type="ORF">ACAOBT_LOCUS30713</name>
</gene>
<protein>
    <submittedName>
        <fullName evidence="1">Uncharacterized protein</fullName>
    </submittedName>
</protein>
<sequence length="39" mass="4294">MHLSSRNWWNILAMLQIAPSTLLGNAVMSFAIQPPSIPS</sequence>
<proteinExistence type="predicted"/>
<organism evidence="1 2">
    <name type="scientific">Acanthoscelides obtectus</name>
    <name type="common">Bean weevil</name>
    <name type="synonym">Bruchus obtectus</name>
    <dbReference type="NCBI Taxonomy" id="200917"/>
    <lineage>
        <taxon>Eukaryota</taxon>
        <taxon>Metazoa</taxon>
        <taxon>Ecdysozoa</taxon>
        <taxon>Arthropoda</taxon>
        <taxon>Hexapoda</taxon>
        <taxon>Insecta</taxon>
        <taxon>Pterygota</taxon>
        <taxon>Neoptera</taxon>
        <taxon>Endopterygota</taxon>
        <taxon>Coleoptera</taxon>
        <taxon>Polyphaga</taxon>
        <taxon>Cucujiformia</taxon>
        <taxon>Chrysomeloidea</taxon>
        <taxon>Chrysomelidae</taxon>
        <taxon>Bruchinae</taxon>
        <taxon>Bruchini</taxon>
        <taxon>Acanthoscelides</taxon>
    </lineage>
</organism>
<keyword evidence="2" id="KW-1185">Reference proteome</keyword>
<evidence type="ECO:0000313" key="1">
    <source>
        <dbReference type="EMBL" id="CAH2009247.1"/>
    </source>
</evidence>
<evidence type="ECO:0000313" key="2">
    <source>
        <dbReference type="Proteomes" id="UP001152888"/>
    </source>
</evidence>
<dbReference type="Proteomes" id="UP001152888">
    <property type="component" value="Unassembled WGS sequence"/>
</dbReference>
<dbReference type="EMBL" id="CAKOFQ010007868">
    <property type="protein sequence ID" value="CAH2009247.1"/>
    <property type="molecule type" value="Genomic_DNA"/>
</dbReference>